<dbReference type="EMBL" id="FLMQ01000056">
    <property type="protein sequence ID" value="SBP89208.1"/>
    <property type="molecule type" value="Genomic_DNA"/>
</dbReference>
<name>A0A238D792_THIDL</name>
<dbReference type="Proteomes" id="UP000214566">
    <property type="component" value="Unassembled WGS sequence"/>
</dbReference>
<accession>A0A238D792</accession>
<protein>
    <submittedName>
        <fullName evidence="2">Uncharacterized protein</fullName>
    </submittedName>
</protein>
<evidence type="ECO:0000313" key="3">
    <source>
        <dbReference type="Proteomes" id="UP000214566"/>
    </source>
</evidence>
<keyword evidence="3" id="KW-1185">Reference proteome</keyword>
<reference evidence="2 3" key="1">
    <citation type="submission" date="2016-06" db="EMBL/GenBank/DDBJ databases">
        <authorList>
            <person name="Kjaerup R.B."/>
            <person name="Dalgaard T.S."/>
            <person name="Juul-Madsen H.R."/>
        </authorList>
    </citation>
    <scope>NUCLEOTIDE SEQUENCE [LARGE SCALE GENOMIC DNA]</scope>
    <source>
        <strain evidence="2 3">DSM 16361</strain>
    </source>
</reference>
<organism evidence="2 3">
    <name type="scientific">Thiomonas delicata</name>
    <name type="common">Thiomonas cuprina</name>
    <dbReference type="NCBI Taxonomy" id="364030"/>
    <lineage>
        <taxon>Bacteria</taxon>
        <taxon>Pseudomonadati</taxon>
        <taxon>Pseudomonadota</taxon>
        <taxon>Betaproteobacteria</taxon>
        <taxon>Burkholderiales</taxon>
        <taxon>Thiomonas</taxon>
    </lineage>
</organism>
<feature type="region of interest" description="Disordered" evidence="1">
    <location>
        <begin position="1"/>
        <end position="24"/>
    </location>
</feature>
<evidence type="ECO:0000256" key="1">
    <source>
        <dbReference type="SAM" id="MobiDB-lite"/>
    </source>
</evidence>
<evidence type="ECO:0000313" key="2">
    <source>
        <dbReference type="EMBL" id="SBP89208.1"/>
    </source>
</evidence>
<dbReference type="AlphaFoldDB" id="A0A238D792"/>
<sequence>MNAEANPESNPGVALPVPVFDARD</sequence>
<gene>
    <name evidence="2" type="ORF">THIARS_70828</name>
</gene>
<proteinExistence type="predicted"/>